<name>A0A9W7A6K4_9STRA</name>
<sequence length="210" mass="23423">MWEASNQTFCSDESASNIVLRKSVDNGESWGDAKVVIDSGEGMENGRQAERHTWSIYDSVNDVVYLFSNRNVNGPTGCDCWVVYKTSSDGGETWGELIDVDEGDVYGMGLAHGITHSTGRMVGCMRKICRNSCPEDYASRAFYSDDGDNWSSSEFLHAGTTECSIAELEDGRLYMNSRPYKGWDGEPNRRLVAYSEDVGETWGEVEVEER</sequence>
<gene>
    <name evidence="2" type="ORF">TrRE_jg5143</name>
</gene>
<dbReference type="CDD" id="cd15482">
    <property type="entry name" value="Sialidase_non-viral"/>
    <property type="match status" value="1"/>
</dbReference>
<dbReference type="GO" id="GO:0005737">
    <property type="term" value="C:cytoplasm"/>
    <property type="evidence" value="ECO:0007669"/>
    <property type="project" value="TreeGrafter"/>
</dbReference>
<evidence type="ECO:0000313" key="3">
    <source>
        <dbReference type="Proteomes" id="UP001165082"/>
    </source>
</evidence>
<dbReference type="EMBL" id="BRXZ01001153">
    <property type="protein sequence ID" value="GMH63832.1"/>
    <property type="molecule type" value="Genomic_DNA"/>
</dbReference>
<evidence type="ECO:0000259" key="1">
    <source>
        <dbReference type="Pfam" id="PF13088"/>
    </source>
</evidence>
<organism evidence="2 3">
    <name type="scientific">Triparma retinervis</name>
    <dbReference type="NCBI Taxonomy" id="2557542"/>
    <lineage>
        <taxon>Eukaryota</taxon>
        <taxon>Sar</taxon>
        <taxon>Stramenopiles</taxon>
        <taxon>Ochrophyta</taxon>
        <taxon>Bolidophyceae</taxon>
        <taxon>Parmales</taxon>
        <taxon>Triparmaceae</taxon>
        <taxon>Triparma</taxon>
    </lineage>
</organism>
<dbReference type="GO" id="GO:0016020">
    <property type="term" value="C:membrane"/>
    <property type="evidence" value="ECO:0007669"/>
    <property type="project" value="TreeGrafter"/>
</dbReference>
<dbReference type="GO" id="GO:0009313">
    <property type="term" value="P:oligosaccharide catabolic process"/>
    <property type="evidence" value="ECO:0007669"/>
    <property type="project" value="TreeGrafter"/>
</dbReference>
<dbReference type="InterPro" id="IPR026856">
    <property type="entry name" value="Sialidase_fam"/>
</dbReference>
<dbReference type="GO" id="GO:0004308">
    <property type="term" value="F:exo-alpha-sialidase activity"/>
    <property type="evidence" value="ECO:0007669"/>
    <property type="project" value="InterPro"/>
</dbReference>
<dbReference type="InterPro" id="IPR011040">
    <property type="entry name" value="Sialidase"/>
</dbReference>
<dbReference type="OrthoDB" id="2739686at2759"/>
<protein>
    <recommendedName>
        <fullName evidence="1">Sialidase domain-containing protein</fullName>
    </recommendedName>
</protein>
<dbReference type="SUPFAM" id="SSF50939">
    <property type="entry name" value="Sialidases"/>
    <property type="match status" value="1"/>
</dbReference>
<accession>A0A9W7A6K4</accession>
<dbReference type="PANTHER" id="PTHR10628">
    <property type="entry name" value="SIALIDASE"/>
    <property type="match status" value="1"/>
</dbReference>
<dbReference type="AlphaFoldDB" id="A0A9W7A6K4"/>
<reference evidence="2" key="1">
    <citation type="submission" date="2022-07" db="EMBL/GenBank/DDBJ databases">
        <title>Genome analysis of Parmales, a sister group of diatoms, reveals the evolutionary specialization of diatoms from phago-mixotrophs to photoautotrophs.</title>
        <authorList>
            <person name="Ban H."/>
            <person name="Sato S."/>
            <person name="Yoshikawa S."/>
            <person name="Kazumasa Y."/>
            <person name="Nakamura Y."/>
            <person name="Ichinomiya M."/>
            <person name="Saitoh K."/>
            <person name="Sato N."/>
            <person name="Blanc-Mathieu R."/>
            <person name="Endo H."/>
            <person name="Kuwata A."/>
            <person name="Ogata H."/>
        </authorList>
    </citation>
    <scope>NUCLEOTIDE SEQUENCE</scope>
</reference>
<dbReference type="PANTHER" id="PTHR10628:SF30">
    <property type="entry name" value="EXO-ALPHA-SIALIDASE"/>
    <property type="match status" value="1"/>
</dbReference>
<comment type="caution">
    <text evidence="2">The sequence shown here is derived from an EMBL/GenBank/DDBJ whole genome shotgun (WGS) entry which is preliminary data.</text>
</comment>
<dbReference type="GO" id="GO:0006689">
    <property type="term" value="P:ganglioside catabolic process"/>
    <property type="evidence" value="ECO:0007669"/>
    <property type="project" value="TreeGrafter"/>
</dbReference>
<evidence type="ECO:0000313" key="2">
    <source>
        <dbReference type="EMBL" id="GMH63832.1"/>
    </source>
</evidence>
<dbReference type="Gene3D" id="2.120.10.10">
    <property type="match status" value="1"/>
</dbReference>
<dbReference type="InterPro" id="IPR036278">
    <property type="entry name" value="Sialidase_sf"/>
</dbReference>
<feature type="domain" description="Sialidase" evidence="1">
    <location>
        <begin position="10"/>
        <end position="207"/>
    </location>
</feature>
<keyword evidence="3" id="KW-1185">Reference proteome</keyword>
<dbReference type="Proteomes" id="UP001165082">
    <property type="component" value="Unassembled WGS sequence"/>
</dbReference>
<proteinExistence type="predicted"/>
<dbReference type="Pfam" id="PF13088">
    <property type="entry name" value="BNR_2"/>
    <property type="match status" value="1"/>
</dbReference>